<feature type="region of interest" description="Disordered" evidence="1">
    <location>
        <begin position="1"/>
        <end position="80"/>
    </location>
</feature>
<proteinExistence type="predicted"/>
<dbReference type="EMBL" id="JAGRRH010000007">
    <property type="protein sequence ID" value="KAG7366875.1"/>
    <property type="molecule type" value="Genomic_DNA"/>
</dbReference>
<feature type="compositionally biased region" description="Pro residues" evidence="1">
    <location>
        <begin position="337"/>
        <end position="347"/>
    </location>
</feature>
<name>A0A9K3LQT8_9STRA</name>
<feature type="compositionally biased region" description="Pro residues" evidence="1">
    <location>
        <begin position="367"/>
        <end position="380"/>
    </location>
</feature>
<accession>A0A9K3LQT8</accession>
<dbReference type="AlphaFoldDB" id="A0A9K3LQT8"/>
<sequence length="532" mass="58263">MPTPPPSMKEPNQWRPPSIITSAQPTWPHRGNAETPSSLLHRHNQRPPRPNSEKPAIHQTKCPPPPTTDDTDEFLPTADPPNYRTHHCFAAAFEPTGKIYSDLTGKFIAPSSTGNNYILVVYDINSNAILTIPMKNRSQQSHTDAFCLAHQRLVRAGLRPRLQLLDNECYTMLKTFMHDQDLDFQLVPPYLHRRNAAKRAIRTFKNHFIAGLCSTDPAFPIHLWDQLLPQAELTLNLLRGSRLNPKLSAWAQLHGTDDYNRTPLAPPQFFPKSVALPLATPSDLIHASLQDIINILKKPTSLSAPCLSTSNRHALEQLADIFSPNSPTPLRVATKAPPSPGPSPPGTPRHSNLQPVHASLLRVPTKDLPPLPNLPDPVPASPRAAGPTDVTTAPSDATFPNLTGPAARNRQRRTPKKSAMTSRKQPTAPKKKISPHPNPHVTRQTTGALPQPSHLASHAATTSFEKLLLDAAVPVTYHMALHSNAFNPDTGKIANAPKRKTHTVSSGRPVATLLITPTTPVPRLLTSSPSKL</sequence>
<dbReference type="Proteomes" id="UP000693970">
    <property type="component" value="Unassembled WGS sequence"/>
</dbReference>
<evidence type="ECO:0000259" key="2">
    <source>
        <dbReference type="PROSITE" id="PS50994"/>
    </source>
</evidence>
<organism evidence="3 4">
    <name type="scientific">Nitzschia inconspicua</name>
    <dbReference type="NCBI Taxonomy" id="303405"/>
    <lineage>
        <taxon>Eukaryota</taxon>
        <taxon>Sar</taxon>
        <taxon>Stramenopiles</taxon>
        <taxon>Ochrophyta</taxon>
        <taxon>Bacillariophyta</taxon>
        <taxon>Bacillariophyceae</taxon>
        <taxon>Bacillariophycidae</taxon>
        <taxon>Bacillariales</taxon>
        <taxon>Bacillariaceae</taxon>
        <taxon>Nitzschia</taxon>
    </lineage>
</organism>
<dbReference type="InterPro" id="IPR001584">
    <property type="entry name" value="Integrase_cat-core"/>
</dbReference>
<feature type="region of interest" description="Disordered" evidence="1">
    <location>
        <begin position="322"/>
        <end position="457"/>
    </location>
</feature>
<evidence type="ECO:0000256" key="1">
    <source>
        <dbReference type="SAM" id="MobiDB-lite"/>
    </source>
</evidence>
<protein>
    <recommendedName>
        <fullName evidence="2">Integrase catalytic domain-containing protein</fullName>
    </recommendedName>
</protein>
<dbReference type="GO" id="GO:0015074">
    <property type="term" value="P:DNA integration"/>
    <property type="evidence" value="ECO:0007669"/>
    <property type="project" value="InterPro"/>
</dbReference>
<dbReference type="OrthoDB" id="49075at2759"/>
<feature type="compositionally biased region" description="Polar residues" evidence="1">
    <location>
        <begin position="389"/>
        <end position="401"/>
    </location>
</feature>
<feature type="domain" description="Integrase catalytic" evidence="2">
    <location>
        <begin position="91"/>
        <end position="274"/>
    </location>
</feature>
<dbReference type="PROSITE" id="PS50994">
    <property type="entry name" value="INTEGRASE"/>
    <property type="match status" value="1"/>
</dbReference>
<reference evidence="3" key="1">
    <citation type="journal article" date="2021" name="Sci. Rep.">
        <title>Diploid genomic architecture of Nitzschia inconspicua, an elite biomass production diatom.</title>
        <authorList>
            <person name="Oliver A."/>
            <person name="Podell S."/>
            <person name="Pinowska A."/>
            <person name="Traller J.C."/>
            <person name="Smith S.R."/>
            <person name="McClure R."/>
            <person name="Beliaev A."/>
            <person name="Bohutskyi P."/>
            <person name="Hill E.A."/>
            <person name="Rabines A."/>
            <person name="Zheng H."/>
            <person name="Allen L.Z."/>
            <person name="Kuo A."/>
            <person name="Grigoriev I.V."/>
            <person name="Allen A.E."/>
            <person name="Hazlebeck D."/>
            <person name="Allen E.E."/>
        </authorList>
    </citation>
    <scope>NUCLEOTIDE SEQUENCE</scope>
    <source>
        <strain evidence="3">Hildebrandi</strain>
    </source>
</reference>
<comment type="caution">
    <text evidence="3">The sequence shown here is derived from an EMBL/GenBank/DDBJ whole genome shotgun (WGS) entry which is preliminary data.</text>
</comment>
<evidence type="ECO:0000313" key="4">
    <source>
        <dbReference type="Proteomes" id="UP000693970"/>
    </source>
</evidence>
<evidence type="ECO:0000313" key="3">
    <source>
        <dbReference type="EMBL" id="KAG7366875.1"/>
    </source>
</evidence>
<keyword evidence="4" id="KW-1185">Reference proteome</keyword>
<gene>
    <name evidence="3" type="ORF">IV203_029545</name>
</gene>
<reference evidence="3" key="2">
    <citation type="submission" date="2021-04" db="EMBL/GenBank/DDBJ databases">
        <authorList>
            <person name="Podell S."/>
        </authorList>
    </citation>
    <scope>NUCLEOTIDE SEQUENCE</scope>
    <source>
        <strain evidence="3">Hildebrandi</strain>
    </source>
</reference>